<evidence type="ECO:0000313" key="3">
    <source>
        <dbReference type="Proteomes" id="UP001330434"/>
    </source>
</evidence>
<protein>
    <submittedName>
        <fullName evidence="2">Uncharacterized protein</fullName>
    </submittedName>
</protein>
<reference evidence="2 3" key="1">
    <citation type="journal article" date="2024" name="Environ. Microbiol.">
        <title>Novel evolutionary insights on the interactions of the Holosporales (Alphaproteobacteria) with eukaryotic hosts from comparative genomics.</title>
        <authorList>
            <person name="Giovannini M."/>
            <person name="Petroni G."/>
            <person name="Castelli M."/>
        </authorList>
    </citation>
    <scope>NUCLEOTIDE SEQUENCE [LARGE SCALE GENOMIC DNA]</scope>
    <source>
        <strain evidence="2 3">US_Bl 15I1</strain>
    </source>
</reference>
<name>A0ABZ2CBI5_9PROT</name>
<keyword evidence="1" id="KW-0732">Signal</keyword>
<sequence length="171" mass="19921">MNNFLRLTLACMILNFCSLNAVEYTVRHSEFDCYQRGEKAFYTTLKQYLNKERKFDISAEDEYLTLEIKGEPEFKKSIKHGIFESLFVHQSLMDIKMDNPKPALKRTKRFTTKEATTTLEECLQNLQNADKSNFLWVDFFKEPDKKSGSIVLGKAVGNIVFQMKIPVIIQD</sequence>
<proteinExistence type="predicted"/>
<feature type="chain" id="PRO_5046960555" evidence="1">
    <location>
        <begin position="22"/>
        <end position="171"/>
    </location>
</feature>
<evidence type="ECO:0000313" key="2">
    <source>
        <dbReference type="EMBL" id="WVX67694.1"/>
    </source>
</evidence>
<dbReference type="EMBL" id="CP133270">
    <property type="protein sequence ID" value="WVX67694.1"/>
    <property type="molecule type" value="Genomic_DNA"/>
</dbReference>
<dbReference type="Proteomes" id="UP001330434">
    <property type="component" value="Chromosome"/>
</dbReference>
<feature type="signal peptide" evidence="1">
    <location>
        <begin position="1"/>
        <end position="21"/>
    </location>
</feature>
<evidence type="ECO:0000256" key="1">
    <source>
        <dbReference type="SAM" id="SignalP"/>
    </source>
</evidence>
<accession>A0ABZ2CBI5</accession>
<keyword evidence="3" id="KW-1185">Reference proteome</keyword>
<gene>
    <name evidence="2" type="ORF">Bealeia1_01910</name>
</gene>
<dbReference type="RefSeq" id="WP_331256382.1">
    <property type="nucleotide sequence ID" value="NZ_CP133270.1"/>
</dbReference>
<organism evidence="2 3">
    <name type="scientific">Candidatus Bealeia paramacronuclearis</name>
    <dbReference type="NCBI Taxonomy" id="1921001"/>
    <lineage>
        <taxon>Bacteria</taxon>
        <taxon>Pseudomonadati</taxon>
        <taxon>Pseudomonadota</taxon>
        <taxon>Alphaproteobacteria</taxon>
        <taxon>Holosporales</taxon>
        <taxon>Holosporaceae</taxon>
        <taxon>Candidatus Bealeia</taxon>
    </lineage>
</organism>